<name>A0ABQ4NRR7_9RHOB</name>
<dbReference type="SUPFAM" id="SSF51294">
    <property type="entry name" value="Hedgehog/intein (Hint) domain"/>
    <property type="match status" value="1"/>
</dbReference>
<dbReference type="Gene3D" id="2.170.16.10">
    <property type="entry name" value="Hedgehog/Intein (Hint) domain"/>
    <property type="match status" value="1"/>
</dbReference>
<dbReference type="InterPro" id="IPR028992">
    <property type="entry name" value="Hedgehog/Intein_dom"/>
</dbReference>
<dbReference type="Proteomes" id="UP000786693">
    <property type="component" value="Unassembled WGS sequence"/>
</dbReference>
<gene>
    <name evidence="2" type="ORF">JANAI62_37370</name>
</gene>
<evidence type="ECO:0000313" key="2">
    <source>
        <dbReference type="EMBL" id="GIT97114.1"/>
    </source>
</evidence>
<protein>
    <recommendedName>
        <fullName evidence="1">Hedgehog/Intein (Hint) domain-containing protein</fullName>
    </recommendedName>
</protein>
<reference evidence="2 3" key="1">
    <citation type="submission" date="2021-05" db="EMBL/GenBank/DDBJ databases">
        <title>Bacteria Genome sequencing.</title>
        <authorList>
            <person name="Takabe Y."/>
            <person name="Nakajima Y."/>
            <person name="Suzuki S."/>
            <person name="Shiozaki T."/>
        </authorList>
    </citation>
    <scope>NUCLEOTIDE SEQUENCE [LARGE SCALE GENOMIC DNA]</scope>
    <source>
        <strain evidence="2 3">AI_62</strain>
    </source>
</reference>
<dbReference type="Pfam" id="PF13403">
    <property type="entry name" value="Hint_2"/>
    <property type="match status" value="1"/>
</dbReference>
<feature type="domain" description="Hedgehog/Intein (Hint)" evidence="1">
    <location>
        <begin position="151"/>
        <end position="295"/>
    </location>
</feature>
<dbReference type="EMBL" id="BPFH01000012">
    <property type="protein sequence ID" value="GIT97114.1"/>
    <property type="molecule type" value="Genomic_DNA"/>
</dbReference>
<evidence type="ECO:0000259" key="1">
    <source>
        <dbReference type="Pfam" id="PF13403"/>
    </source>
</evidence>
<comment type="caution">
    <text evidence="2">The sequence shown here is derived from an EMBL/GenBank/DDBJ whole genome shotgun (WGS) entry which is preliminary data.</text>
</comment>
<dbReference type="RefSeq" id="WP_220750591.1">
    <property type="nucleotide sequence ID" value="NZ_BPFH01000012.1"/>
</dbReference>
<accession>A0ABQ4NRR7</accession>
<proteinExistence type="predicted"/>
<keyword evidence="3" id="KW-1185">Reference proteome</keyword>
<sequence length="377" mass="40385">MAKWISIGVRADLDPTEGNFESENSASLLGTIDNTMMSIVSAVSNDGNGDGIIWEDDLGGGETVTVDGVTSGLDSVQTYNATITLGDGSSFTAILGVAQLSSGEAYIIPTNEVHLDNLKIQSVELTSVFVDEYDGMYTTSAARSVDNTSFVCFAAGTLIDTPDGPRAVEVLKPGDQVMTVDNGAQVIRWVRNSAHYLRDTEPDAKPVLVKAGALGQCLPTEDLVISPQHRILVGAAGQLQAIFNSEVFAPAKSLTGLPGIRYMKGKSHVNWVHFAFDRHEVVTANGCLSESLLLGPMVMNGLNATDHHEVMRLFGPATSLAAAVNGPPARECLQAGYVRRLISEYFREKNSLASKRIRKQSRGVEMERNKAEPLDAA</sequence>
<dbReference type="InterPro" id="IPR036844">
    <property type="entry name" value="Hint_dom_sf"/>
</dbReference>
<evidence type="ECO:0000313" key="3">
    <source>
        <dbReference type="Proteomes" id="UP000786693"/>
    </source>
</evidence>
<organism evidence="2 3">
    <name type="scientific">Jannaschia pagri</name>
    <dbReference type="NCBI Taxonomy" id="2829797"/>
    <lineage>
        <taxon>Bacteria</taxon>
        <taxon>Pseudomonadati</taxon>
        <taxon>Pseudomonadota</taxon>
        <taxon>Alphaproteobacteria</taxon>
        <taxon>Rhodobacterales</taxon>
        <taxon>Roseobacteraceae</taxon>
        <taxon>Jannaschia</taxon>
    </lineage>
</organism>